<comment type="similarity">
    <text evidence="1">Belongs to the UPF0545 family.</text>
</comment>
<dbReference type="AlphaFoldDB" id="A0A9Q0M6C0"/>
<dbReference type="PANTHER" id="PTHR28052:SF1">
    <property type="entry name" value="UPF0545 PROTEIN C22ORF39"/>
    <property type="match status" value="1"/>
</dbReference>
<evidence type="ECO:0000313" key="6">
    <source>
        <dbReference type="Proteomes" id="UP001142055"/>
    </source>
</evidence>
<comment type="caution">
    <text evidence="5">The sequence shown here is derived from an EMBL/GenBank/DDBJ whole genome shotgun (WGS) entry which is preliminary data.</text>
</comment>
<reference evidence="5" key="1">
    <citation type="submission" date="2022-12" db="EMBL/GenBank/DDBJ databases">
        <title>Genome assemblies of Blomia tropicalis.</title>
        <authorList>
            <person name="Cui Y."/>
        </authorList>
    </citation>
    <scope>NUCLEOTIDE SEQUENCE</scope>
    <source>
        <tissue evidence="5">Adult mites</tissue>
    </source>
</reference>
<dbReference type="GO" id="GO:0043083">
    <property type="term" value="C:synaptic cleft"/>
    <property type="evidence" value="ECO:0007669"/>
    <property type="project" value="UniProtKB-SubCell"/>
</dbReference>
<sequence length="131" mass="16068">MVDKSDKEDRFRCEIDFSEIEASNYNPLAWLIRPCEWYQQEYRDCISIRARVHQYFIFGKIDSCDSWRDDYYNCNNFRKTKDPNLMNKLIQSEIERKEFRFSQSKANDIWEYRTEPPSDWNRPVNKPQTKS</sequence>
<evidence type="ECO:0000256" key="3">
    <source>
        <dbReference type="ARBA" id="ARBA00044072"/>
    </source>
</evidence>
<keyword evidence="6" id="KW-1185">Reference proteome</keyword>
<protein>
    <recommendedName>
        <fullName evidence="3">Synaptic plasticity regulator PANTS</fullName>
    </recommendedName>
    <alternativeName>
        <fullName evidence="4">Plasticity-associated neural transcript short</fullName>
    </alternativeName>
</protein>
<accession>A0A9Q0M6C0</accession>
<evidence type="ECO:0000256" key="1">
    <source>
        <dbReference type="ARBA" id="ARBA00006412"/>
    </source>
</evidence>
<dbReference type="OMA" id="CHLYKDE"/>
<comment type="subcellular location">
    <subcellularLocation>
        <location evidence="2">Synaptic cleft</location>
    </subcellularLocation>
</comment>
<dbReference type="Pfam" id="PF11326">
    <property type="entry name" value="PANTS-like"/>
    <property type="match status" value="1"/>
</dbReference>
<proteinExistence type="inferred from homology"/>
<evidence type="ECO:0000256" key="4">
    <source>
        <dbReference type="ARBA" id="ARBA00044235"/>
    </source>
</evidence>
<organism evidence="5 6">
    <name type="scientific">Blomia tropicalis</name>
    <name type="common">Mite</name>
    <dbReference type="NCBI Taxonomy" id="40697"/>
    <lineage>
        <taxon>Eukaryota</taxon>
        <taxon>Metazoa</taxon>
        <taxon>Ecdysozoa</taxon>
        <taxon>Arthropoda</taxon>
        <taxon>Chelicerata</taxon>
        <taxon>Arachnida</taxon>
        <taxon>Acari</taxon>
        <taxon>Acariformes</taxon>
        <taxon>Sarcoptiformes</taxon>
        <taxon>Astigmata</taxon>
        <taxon>Glycyphagoidea</taxon>
        <taxon>Echimyopodidae</taxon>
        <taxon>Blomia</taxon>
    </lineage>
</organism>
<dbReference type="InterPro" id="IPR021475">
    <property type="entry name" value="Pants/Emi1-like"/>
</dbReference>
<dbReference type="EMBL" id="JAPWDV010000002">
    <property type="protein sequence ID" value="KAJ6218832.1"/>
    <property type="molecule type" value="Genomic_DNA"/>
</dbReference>
<dbReference type="Proteomes" id="UP001142055">
    <property type="component" value="Chromosome 2"/>
</dbReference>
<dbReference type="PANTHER" id="PTHR28052">
    <property type="entry name" value="UPF0545 PROTEIN C22ORF39"/>
    <property type="match status" value="1"/>
</dbReference>
<evidence type="ECO:0000256" key="2">
    <source>
        <dbReference type="ARBA" id="ARBA00043942"/>
    </source>
</evidence>
<evidence type="ECO:0000313" key="5">
    <source>
        <dbReference type="EMBL" id="KAJ6218832.1"/>
    </source>
</evidence>
<gene>
    <name evidence="5" type="ORF">RDWZM_004644</name>
</gene>
<name>A0A9Q0M6C0_BLOTA</name>